<reference evidence="2 3" key="1">
    <citation type="submission" date="2019-08" db="EMBL/GenBank/DDBJ databases">
        <title>Whole genome of Aphis craccivora.</title>
        <authorList>
            <person name="Voronova N.V."/>
            <person name="Shulinski R.S."/>
            <person name="Bandarenka Y.V."/>
            <person name="Zhorov D.G."/>
            <person name="Warner D."/>
        </authorList>
    </citation>
    <scope>NUCLEOTIDE SEQUENCE [LARGE SCALE GENOMIC DNA]</scope>
    <source>
        <strain evidence="2">180601</strain>
        <tissue evidence="2">Whole Body</tissue>
    </source>
</reference>
<dbReference type="EMBL" id="VUJU01011566">
    <property type="protein sequence ID" value="KAF0710688.1"/>
    <property type="molecule type" value="Genomic_DNA"/>
</dbReference>
<feature type="domain" description="DUF4817" evidence="1">
    <location>
        <begin position="160"/>
        <end position="215"/>
    </location>
</feature>
<gene>
    <name evidence="2" type="ORF">FWK35_00028140</name>
</gene>
<keyword evidence="3" id="KW-1185">Reference proteome</keyword>
<protein>
    <submittedName>
        <fullName evidence="2">DUF4817 domain-containing protein</fullName>
    </submittedName>
</protein>
<dbReference type="Gene3D" id="3.30.420.10">
    <property type="entry name" value="Ribonuclease H-like superfamily/Ribonuclease H"/>
    <property type="match status" value="1"/>
</dbReference>
<dbReference type="AlphaFoldDB" id="A0A6G0VXJ3"/>
<dbReference type="PANTHER" id="PTHR47326">
    <property type="entry name" value="TRANSPOSABLE ELEMENT TC3 TRANSPOSASE-LIKE PROTEIN"/>
    <property type="match status" value="1"/>
</dbReference>
<sequence length="415" mass="47940">MWTEVFYSSDVNNSVKMFLNKVSQIIDSSTTIKLENSKNKKIKEWMTQGLLCSVRHKQELSLKTTSGVFFNNCFTEMDKKSDVYNILINLKDETAAGCDEISIKILKHVANDIIDPLTHIYNLSIKNSIFPEEFKVRQSRLTSLTSSLTGDKIRAGQISGVHRGFVVRAYYENNHSVIATQRDFRIHFGIPRTESISSVNTIKFWIWQLEETGSTLSGLGHEALRTVRTPENVQLVRESIEQSPRRSVRKHAVALGISDRYLRRILHEDLSFHPYKLMFVQELHATDYDNRKHLCQQILLRIPPTSLFFCSDEAHFHLSGTVNKQNFRYWTANNPRQLHERPLHSPKVTVWCGVSQFGVIGPYFFEDENRTVTVTSSRYVVMLATYLQHRLEEMAEDHDLENVWFQQDGATAHTA</sequence>
<dbReference type="InterPro" id="IPR032135">
    <property type="entry name" value="DUF4817"/>
</dbReference>
<evidence type="ECO:0000313" key="2">
    <source>
        <dbReference type="EMBL" id="KAF0710688.1"/>
    </source>
</evidence>
<dbReference type="InterPro" id="IPR036397">
    <property type="entry name" value="RNaseH_sf"/>
</dbReference>
<dbReference type="OrthoDB" id="6628920at2759"/>
<organism evidence="2 3">
    <name type="scientific">Aphis craccivora</name>
    <name type="common">Cowpea aphid</name>
    <dbReference type="NCBI Taxonomy" id="307492"/>
    <lineage>
        <taxon>Eukaryota</taxon>
        <taxon>Metazoa</taxon>
        <taxon>Ecdysozoa</taxon>
        <taxon>Arthropoda</taxon>
        <taxon>Hexapoda</taxon>
        <taxon>Insecta</taxon>
        <taxon>Pterygota</taxon>
        <taxon>Neoptera</taxon>
        <taxon>Paraneoptera</taxon>
        <taxon>Hemiptera</taxon>
        <taxon>Sternorrhyncha</taxon>
        <taxon>Aphidomorpha</taxon>
        <taxon>Aphidoidea</taxon>
        <taxon>Aphididae</taxon>
        <taxon>Aphidini</taxon>
        <taxon>Aphis</taxon>
        <taxon>Aphis</taxon>
    </lineage>
</organism>
<dbReference type="GO" id="GO:0003676">
    <property type="term" value="F:nucleic acid binding"/>
    <property type="evidence" value="ECO:0007669"/>
    <property type="project" value="InterPro"/>
</dbReference>
<dbReference type="Proteomes" id="UP000478052">
    <property type="component" value="Unassembled WGS sequence"/>
</dbReference>
<name>A0A6G0VXJ3_APHCR</name>
<dbReference type="PANTHER" id="PTHR47326:SF1">
    <property type="entry name" value="HTH PSQ-TYPE DOMAIN-CONTAINING PROTEIN"/>
    <property type="match status" value="1"/>
</dbReference>
<dbReference type="Pfam" id="PF16087">
    <property type="entry name" value="DUF4817"/>
    <property type="match status" value="1"/>
</dbReference>
<accession>A0A6G0VXJ3</accession>
<evidence type="ECO:0000259" key="1">
    <source>
        <dbReference type="Pfam" id="PF16087"/>
    </source>
</evidence>
<evidence type="ECO:0000313" key="3">
    <source>
        <dbReference type="Proteomes" id="UP000478052"/>
    </source>
</evidence>
<comment type="caution">
    <text evidence="2">The sequence shown here is derived from an EMBL/GenBank/DDBJ whole genome shotgun (WGS) entry which is preliminary data.</text>
</comment>
<proteinExistence type="predicted"/>